<organism evidence="2 3">
    <name type="scientific">Pristionchus fissidentatus</name>
    <dbReference type="NCBI Taxonomy" id="1538716"/>
    <lineage>
        <taxon>Eukaryota</taxon>
        <taxon>Metazoa</taxon>
        <taxon>Ecdysozoa</taxon>
        <taxon>Nematoda</taxon>
        <taxon>Chromadorea</taxon>
        <taxon>Rhabditida</taxon>
        <taxon>Rhabditina</taxon>
        <taxon>Diplogasteromorpha</taxon>
        <taxon>Diplogasteroidea</taxon>
        <taxon>Neodiplogasteridae</taxon>
        <taxon>Pristionchus</taxon>
    </lineage>
</organism>
<proteinExistence type="predicted"/>
<keyword evidence="1" id="KW-0732">Signal</keyword>
<protein>
    <submittedName>
        <fullName evidence="2">Uncharacterized protein</fullName>
    </submittedName>
</protein>
<feature type="chain" id="PRO_5043484469" evidence="1">
    <location>
        <begin position="19"/>
        <end position="238"/>
    </location>
</feature>
<feature type="non-terminal residue" evidence="2">
    <location>
        <position position="238"/>
    </location>
</feature>
<evidence type="ECO:0000256" key="1">
    <source>
        <dbReference type="SAM" id="SignalP"/>
    </source>
</evidence>
<accession>A0AAV5VAA3</accession>
<evidence type="ECO:0000313" key="3">
    <source>
        <dbReference type="Proteomes" id="UP001432322"/>
    </source>
</evidence>
<name>A0AAV5VAA3_9BILA</name>
<dbReference type="AlphaFoldDB" id="A0AAV5VAA3"/>
<evidence type="ECO:0000313" key="2">
    <source>
        <dbReference type="EMBL" id="GMT15148.1"/>
    </source>
</evidence>
<dbReference type="EMBL" id="BTSY01000002">
    <property type="protein sequence ID" value="GMT15148.1"/>
    <property type="molecule type" value="Genomic_DNA"/>
</dbReference>
<sequence>LRVVLSTFLLTSTQLTMTPNLRGTGKKENILQYFKKLLVRKSIDAPNPWVVTSTSWTNVKMAKATQSQICSAEFSSWTLFEKPDFEDDHFLAECFELFCRWTFSAEFGPFFCTIPSSDEKRMDEPDTQDSLLMAALLSCTDLLLPPSANLLSHLSCPDLVMNTPASLLFKKHDILTLPSPPQWLLESAEKDPPNSLVSTVSLPSDLDSLPDNQLSSFNLFSHHDIFPVPSIFNIDPTG</sequence>
<feature type="signal peptide" evidence="1">
    <location>
        <begin position="1"/>
        <end position="18"/>
    </location>
</feature>
<gene>
    <name evidence="2" type="ORF">PFISCL1PPCAC_6445</name>
</gene>
<reference evidence="2" key="1">
    <citation type="submission" date="2023-10" db="EMBL/GenBank/DDBJ databases">
        <title>Genome assembly of Pristionchus species.</title>
        <authorList>
            <person name="Yoshida K."/>
            <person name="Sommer R.J."/>
        </authorList>
    </citation>
    <scope>NUCLEOTIDE SEQUENCE</scope>
    <source>
        <strain evidence="2">RS5133</strain>
    </source>
</reference>
<feature type="non-terminal residue" evidence="2">
    <location>
        <position position="1"/>
    </location>
</feature>
<dbReference type="Proteomes" id="UP001432322">
    <property type="component" value="Unassembled WGS sequence"/>
</dbReference>
<comment type="caution">
    <text evidence="2">The sequence shown here is derived from an EMBL/GenBank/DDBJ whole genome shotgun (WGS) entry which is preliminary data.</text>
</comment>
<keyword evidence="3" id="KW-1185">Reference proteome</keyword>